<organism evidence="1 2">
    <name type="scientific">Sphingobium yanoikuyae</name>
    <name type="common">Sphingomonas yanoikuyae</name>
    <dbReference type="NCBI Taxonomy" id="13690"/>
    <lineage>
        <taxon>Bacteria</taxon>
        <taxon>Pseudomonadati</taxon>
        <taxon>Pseudomonadota</taxon>
        <taxon>Alphaproteobacteria</taxon>
        <taxon>Sphingomonadales</taxon>
        <taxon>Sphingomonadaceae</taxon>
        <taxon>Sphingobium</taxon>
    </lineage>
</organism>
<proteinExistence type="predicted"/>
<evidence type="ECO:0000313" key="2">
    <source>
        <dbReference type="Proteomes" id="UP000077262"/>
    </source>
</evidence>
<sequence length="111" mass="12154">MAELLGFVMGRLAVMLAMPVYHMVHAGRGRLRRFPYAHPTPKKTNMCLLRNDRRNRRLAGLSDGDGRGRGGAACLTGGTGPNMIPAMSFKVIFARFRHHGGQLLAGDPPRT</sequence>
<protein>
    <submittedName>
        <fullName evidence="1">Uncharacterized protein</fullName>
    </submittedName>
</protein>
<dbReference type="EMBL" id="LSTR01000026">
    <property type="protein sequence ID" value="OAH45197.1"/>
    <property type="molecule type" value="Genomic_DNA"/>
</dbReference>
<evidence type="ECO:0000313" key="1">
    <source>
        <dbReference type="EMBL" id="OAH45197.1"/>
    </source>
</evidence>
<dbReference type="AlphaFoldDB" id="A0A177JWD4"/>
<dbReference type="Proteomes" id="UP000077262">
    <property type="component" value="Unassembled WGS sequence"/>
</dbReference>
<name>A0A177JWD4_SPHYA</name>
<gene>
    <name evidence="1" type="ORF">AX777_06695</name>
</gene>
<reference evidence="1 2" key="1">
    <citation type="submission" date="2016-02" db="EMBL/GenBank/DDBJ databases">
        <authorList>
            <person name="Wen L."/>
            <person name="He K."/>
            <person name="Yang H."/>
        </authorList>
    </citation>
    <scope>NUCLEOTIDE SEQUENCE [LARGE SCALE GENOMIC DNA]</scope>
    <source>
        <strain evidence="1 2">CD09_2</strain>
    </source>
</reference>
<comment type="caution">
    <text evidence="1">The sequence shown here is derived from an EMBL/GenBank/DDBJ whole genome shotgun (WGS) entry which is preliminary data.</text>
</comment>
<accession>A0A177JWD4</accession>